<evidence type="ECO:0000313" key="4">
    <source>
        <dbReference type="EMBL" id="UQT55736.1"/>
    </source>
</evidence>
<evidence type="ECO:0000256" key="2">
    <source>
        <dbReference type="RuleBase" id="RU000461"/>
    </source>
</evidence>
<dbReference type="InterPro" id="IPR002397">
    <property type="entry name" value="Cyt_P450_B"/>
</dbReference>
<dbReference type="SUPFAM" id="SSF48264">
    <property type="entry name" value="Cytochrome P450"/>
    <property type="match status" value="1"/>
</dbReference>
<comment type="similarity">
    <text evidence="1 2">Belongs to the cytochrome P450 family.</text>
</comment>
<dbReference type="CDD" id="cd20625">
    <property type="entry name" value="CYP164-like"/>
    <property type="match status" value="1"/>
</dbReference>
<keyword evidence="2" id="KW-0479">Metal-binding</keyword>
<dbReference type="PRINTS" id="PR00359">
    <property type="entry name" value="BP450"/>
</dbReference>
<evidence type="ECO:0000256" key="1">
    <source>
        <dbReference type="ARBA" id="ARBA00010617"/>
    </source>
</evidence>
<dbReference type="RefSeq" id="WP_249587224.1">
    <property type="nucleotide sequence ID" value="NZ_BAAAQL010000008.1"/>
</dbReference>
<feature type="region of interest" description="Disordered" evidence="3">
    <location>
        <begin position="57"/>
        <end position="81"/>
    </location>
</feature>
<dbReference type="EMBL" id="CP097289">
    <property type="protein sequence ID" value="UQT55736.1"/>
    <property type="molecule type" value="Genomic_DNA"/>
</dbReference>
<protein>
    <submittedName>
        <fullName evidence="4">Cytochrome P450</fullName>
    </submittedName>
</protein>
<dbReference type="Gene3D" id="1.10.630.10">
    <property type="entry name" value="Cytochrome P450"/>
    <property type="match status" value="1"/>
</dbReference>
<evidence type="ECO:0000256" key="3">
    <source>
        <dbReference type="SAM" id="MobiDB-lite"/>
    </source>
</evidence>
<organism evidence="4 5">
    <name type="scientific">Streptomyces durmitorensis</name>
    <dbReference type="NCBI Taxonomy" id="319947"/>
    <lineage>
        <taxon>Bacteria</taxon>
        <taxon>Bacillati</taxon>
        <taxon>Actinomycetota</taxon>
        <taxon>Actinomycetes</taxon>
        <taxon>Kitasatosporales</taxon>
        <taxon>Streptomycetaceae</taxon>
        <taxon>Streptomyces</taxon>
    </lineage>
</organism>
<dbReference type="Proteomes" id="UP000829992">
    <property type="component" value="Chromosome"/>
</dbReference>
<dbReference type="PRINTS" id="PR00385">
    <property type="entry name" value="P450"/>
</dbReference>
<keyword evidence="5" id="KW-1185">Reference proteome</keyword>
<evidence type="ECO:0000313" key="5">
    <source>
        <dbReference type="Proteomes" id="UP000829992"/>
    </source>
</evidence>
<name>A0ABY4PQ63_9ACTN</name>
<proteinExistence type="inferred from homology"/>
<sequence length="406" mass="44852">MSTDTVDLTRLTDPLNRADPYPVLRELALASPSRTAEGLMLIGRHADCSAVLRHPAMSSERERARLSPNAKGPRTRNFLHLDPPDHTRLRRLVVKAFTPRVVAALEPRIRGAADELFSEAAAKGRFEVVSDLAYPLPLRIMCELLGVPFADRYLIQDWSAKLSEALEPPLPGLVAPRATAQAAQARAEFIQYFRDLIAERRTDPRDDLVSQLVRVEESGDRLDEHELLATCILLINAGHETTVNLISNGVLALLRHPDQLELLRRQPELSGQTVEEVLRYDAPVQVTSRVAREPVALSGSHAQEGDFLVLLLGAANRDPDVFPDPDRFDILRPTGAPHLSFSAGPHFCLGAGLARLEVRIAFELFASRMVNPRLAAAGLSYKPNLSLRGPDRLEVAYEGIRPAETE</sequence>
<keyword evidence="2" id="KW-0408">Iron</keyword>
<dbReference type="InterPro" id="IPR017972">
    <property type="entry name" value="Cyt_P450_CS"/>
</dbReference>
<dbReference type="PROSITE" id="PS00086">
    <property type="entry name" value="CYTOCHROME_P450"/>
    <property type="match status" value="1"/>
</dbReference>
<gene>
    <name evidence="4" type="ORF">M4V62_11855</name>
</gene>
<dbReference type="Pfam" id="PF00067">
    <property type="entry name" value="p450"/>
    <property type="match status" value="1"/>
</dbReference>
<keyword evidence="2" id="KW-0349">Heme</keyword>
<dbReference type="InterPro" id="IPR036396">
    <property type="entry name" value="Cyt_P450_sf"/>
</dbReference>
<keyword evidence="2" id="KW-0503">Monooxygenase</keyword>
<dbReference type="InterPro" id="IPR001128">
    <property type="entry name" value="Cyt_P450"/>
</dbReference>
<dbReference type="PANTHER" id="PTHR46696">
    <property type="entry name" value="P450, PUTATIVE (EUROFUNG)-RELATED"/>
    <property type="match status" value="1"/>
</dbReference>
<keyword evidence="2" id="KW-0560">Oxidoreductase</keyword>
<accession>A0ABY4PQ63</accession>
<reference evidence="4 5" key="1">
    <citation type="submission" date="2022-05" db="EMBL/GenBank/DDBJ databases">
        <authorList>
            <person name="Zhou X."/>
            <person name="Li K."/>
            <person name="Man Y."/>
        </authorList>
    </citation>
    <scope>NUCLEOTIDE SEQUENCE [LARGE SCALE GENOMIC DNA]</scope>
    <source>
        <strain evidence="4 5">MS405</strain>
    </source>
</reference>
<dbReference type="PANTHER" id="PTHR46696:SF1">
    <property type="entry name" value="CYTOCHROME P450 YJIB-RELATED"/>
    <property type="match status" value="1"/>
</dbReference>